<keyword evidence="11" id="KW-0175">Coiled coil</keyword>
<dbReference type="EMBL" id="HE806317">
    <property type="protein sequence ID" value="CCH59453.1"/>
    <property type="molecule type" value="Genomic_DNA"/>
</dbReference>
<feature type="compositionally biased region" description="Basic and acidic residues" evidence="12">
    <location>
        <begin position="881"/>
        <end position="892"/>
    </location>
</feature>
<dbReference type="CDD" id="cd04052">
    <property type="entry name" value="C2B_Tricalbin-like"/>
    <property type="match status" value="1"/>
</dbReference>
<feature type="region of interest" description="Disordered" evidence="12">
    <location>
        <begin position="93"/>
        <end position="241"/>
    </location>
</feature>
<dbReference type="PANTHER" id="PTHR46980">
    <property type="entry name" value="TRICALBIN-1-RELATED"/>
    <property type="match status" value="1"/>
</dbReference>
<dbReference type="Proteomes" id="UP000002866">
    <property type="component" value="Chromosome 2"/>
</dbReference>
<dbReference type="GO" id="GO:0061817">
    <property type="term" value="P:endoplasmic reticulum-plasma membrane tethering"/>
    <property type="evidence" value="ECO:0007669"/>
    <property type="project" value="InterPro"/>
</dbReference>
<dbReference type="InterPro" id="IPR037761">
    <property type="entry name" value="C2A_Tricalbin"/>
</dbReference>
<evidence type="ECO:0000256" key="4">
    <source>
        <dbReference type="ARBA" id="ARBA00022692"/>
    </source>
</evidence>
<keyword evidence="9" id="KW-0446">Lipid-binding</keyword>
<keyword evidence="7" id="KW-1133">Transmembrane helix</keyword>
<feature type="compositionally biased region" description="Low complexity" evidence="12">
    <location>
        <begin position="867"/>
        <end position="880"/>
    </location>
</feature>
<evidence type="ECO:0000259" key="14">
    <source>
        <dbReference type="PROSITE" id="PS51847"/>
    </source>
</evidence>
<feature type="compositionally biased region" description="Basic and acidic residues" evidence="12">
    <location>
        <begin position="1"/>
        <end position="19"/>
    </location>
</feature>
<evidence type="ECO:0000256" key="1">
    <source>
        <dbReference type="ARBA" id="ARBA00004586"/>
    </source>
</evidence>
<feature type="region of interest" description="Disordered" evidence="12">
    <location>
        <begin position="255"/>
        <end position="277"/>
    </location>
</feature>
<dbReference type="Gene3D" id="2.60.40.150">
    <property type="entry name" value="C2 domain"/>
    <property type="match status" value="4"/>
</dbReference>
<accession>I2GZA1</accession>
<feature type="region of interest" description="Disordered" evidence="12">
    <location>
        <begin position="1"/>
        <end position="74"/>
    </location>
</feature>
<evidence type="ECO:0000256" key="7">
    <source>
        <dbReference type="ARBA" id="ARBA00022989"/>
    </source>
</evidence>
<dbReference type="CDD" id="cd04044">
    <property type="entry name" value="C2A_Tricalbin-like"/>
    <property type="match status" value="1"/>
</dbReference>
<keyword evidence="6" id="KW-0256">Endoplasmic reticulum</keyword>
<reference evidence="15 16" key="1">
    <citation type="journal article" date="2011" name="Proc. Natl. Acad. Sci. U.S.A.">
        <title>Evolutionary erosion of yeast sex chromosomes by mating-type switching accidents.</title>
        <authorList>
            <person name="Gordon J.L."/>
            <person name="Armisen D."/>
            <person name="Proux-Wera E."/>
            <person name="Oheigeartaigh S.S."/>
            <person name="Byrne K.P."/>
            <person name="Wolfe K.H."/>
        </authorList>
    </citation>
    <scope>NUCLEOTIDE SEQUENCE [LARGE SCALE GENOMIC DNA]</scope>
    <source>
        <strain evidence="16">ATCC 34711 / CBS 6284 / DSM 70876 / NBRC 10599 / NRRL Y-10934 / UCD 77-7</strain>
    </source>
</reference>
<evidence type="ECO:0000313" key="16">
    <source>
        <dbReference type="Proteomes" id="UP000002866"/>
    </source>
</evidence>
<feature type="coiled-coil region" evidence="11">
    <location>
        <begin position="1176"/>
        <end position="1203"/>
    </location>
</feature>
<gene>
    <name evidence="15" type="primary">TBLA0B06290</name>
    <name evidence="15" type="ORF">TBLA_0B06290</name>
</gene>
<dbReference type="InterPro" id="IPR035892">
    <property type="entry name" value="C2_domain_sf"/>
</dbReference>
<dbReference type="PROSITE" id="PS51847">
    <property type="entry name" value="SMP"/>
    <property type="match status" value="1"/>
</dbReference>
<feature type="compositionally biased region" description="Basic residues" evidence="12">
    <location>
        <begin position="171"/>
        <end position="180"/>
    </location>
</feature>
<feature type="compositionally biased region" description="Basic and acidic residues" evidence="12">
    <location>
        <begin position="29"/>
        <end position="50"/>
    </location>
</feature>
<dbReference type="InterPro" id="IPR000008">
    <property type="entry name" value="C2_dom"/>
</dbReference>
<evidence type="ECO:0008006" key="17">
    <source>
        <dbReference type="Google" id="ProtNLM"/>
    </source>
</evidence>
<dbReference type="InParanoid" id="I2GZA1"/>
<dbReference type="eggNOG" id="KOG1012">
    <property type="taxonomic scope" value="Eukaryota"/>
</dbReference>
<dbReference type="RefSeq" id="XP_004178972.1">
    <property type="nucleotide sequence ID" value="XM_004178924.1"/>
</dbReference>
<dbReference type="OrthoDB" id="1029639at2759"/>
<dbReference type="GO" id="GO:0005789">
    <property type="term" value="C:endoplasmic reticulum membrane"/>
    <property type="evidence" value="ECO:0007669"/>
    <property type="project" value="UniProtKB-SubCell"/>
</dbReference>
<evidence type="ECO:0000256" key="9">
    <source>
        <dbReference type="ARBA" id="ARBA00023121"/>
    </source>
</evidence>
<dbReference type="InterPro" id="IPR037765">
    <property type="entry name" value="C2B_Tricalbin"/>
</dbReference>
<feature type="compositionally biased region" description="Polar residues" evidence="12">
    <location>
        <begin position="224"/>
        <end position="235"/>
    </location>
</feature>
<evidence type="ECO:0000256" key="8">
    <source>
        <dbReference type="ARBA" id="ARBA00023055"/>
    </source>
</evidence>
<feature type="domain" description="C2" evidence="13">
    <location>
        <begin position="1352"/>
        <end position="1469"/>
    </location>
</feature>
<feature type="domain" description="C2" evidence="13">
    <location>
        <begin position="881"/>
        <end position="998"/>
    </location>
</feature>
<dbReference type="SUPFAM" id="SSF49562">
    <property type="entry name" value="C2 domain (Calcium/lipid-binding domain, CaLB)"/>
    <property type="match status" value="4"/>
</dbReference>
<feature type="compositionally biased region" description="Basic residues" evidence="12">
    <location>
        <begin position="131"/>
        <end position="146"/>
    </location>
</feature>
<dbReference type="PROSITE" id="PS50004">
    <property type="entry name" value="C2"/>
    <property type="match status" value="4"/>
</dbReference>
<feature type="compositionally biased region" description="Basic and acidic residues" evidence="12">
    <location>
        <begin position="60"/>
        <end position="73"/>
    </location>
</feature>
<evidence type="ECO:0000256" key="2">
    <source>
        <dbReference type="ARBA" id="ARBA00022448"/>
    </source>
</evidence>
<dbReference type="GO" id="GO:0008289">
    <property type="term" value="F:lipid binding"/>
    <property type="evidence" value="ECO:0007669"/>
    <property type="project" value="UniProtKB-KW"/>
</dbReference>
<evidence type="ECO:0000256" key="11">
    <source>
        <dbReference type="SAM" id="Coils"/>
    </source>
</evidence>
<evidence type="ECO:0000313" key="15">
    <source>
        <dbReference type="EMBL" id="CCH59453.1"/>
    </source>
</evidence>
<dbReference type="CDD" id="cd04040">
    <property type="entry name" value="C2D_Tricalbin-like"/>
    <property type="match status" value="1"/>
</dbReference>
<evidence type="ECO:0000259" key="13">
    <source>
        <dbReference type="PROSITE" id="PS50004"/>
    </source>
</evidence>
<protein>
    <recommendedName>
        <fullName evidence="17">Tricalbin</fullName>
    </recommendedName>
</protein>
<dbReference type="InterPro" id="IPR056910">
    <property type="entry name" value="TCB1-3_C2"/>
</dbReference>
<keyword evidence="16" id="KW-1185">Reference proteome</keyword>
<feature type="region of interest" description="Disordered" evidence="12">
    <location>
        <begin position="867"/>
        <end position="892"/>
    </location>
</feature>
<feature type="compositionally biased region" description="Polar residues" evidence="12">
    <location>
        <begin position="93"/>
        <end position="121"/>
    </location>
</feature>
<dbReference type="InterPro" id="IPR052455">
    <property type="entry name" value="Tricalbin_domain"/>
</dbReference>
<dbReference type="SMART" id="SM00239">
    <property type="entry name" value="C2"/>
    <property type="match status" value="4"/>
</dbReference>
<evidence type="ECO:0000256" key="12">
    <source>
        <dbReference type="SAM" id="MobiDB-lite"/>
    </source>
</evidence>
<evidence type="ECO:0000256" key="10">
    <source>
        <dbReference type="ARBA" id="ARBA00023136"/>
    </source>
</evidence>
<dbReference type="InterPro" id="IPR037756">
    <property type="entry name" value="C2D_Tricalbin"/>
</dbReference>
<evidence type="ECO:0000256" key="5">
    <source>
        <dbReference type="ARBA" id="ARBA00022737"/>
    </source>
</evidence>
<dbReference type="GeneID" id="14494632"/>
<keyword evidence="8" id="KW-0445">Lipid transport</keyword>
<keyword evidence="10" id="KW-0472">Membrane</keyword>
<dbReference type="STRING" id="1071380.I2GZA1"/>
<dbReference type="HOGENOM" id="CLU_001661_1_1_1"/>
<feature type="domain" description="C2" evidence="13">
    <location>
        <begin position="1015"/>
        <end position="1132"/>
    </location>
</feature>
<evidence type="ECO:0000256" key="3">
    <source>
        <dbReference type="ARBA" id="ARBA00022553"/>
    </source>
</evidence>
<dbReference type="Pfam" id="PF24920">
    <property type="entry name" value="C2_TCB1"/>
    <property type="match status" value="1"/>
</dbReference>
<feature type="domain" description="C2" evidence="13">
    <location>
        <begin position="666"/>
        <end position="794"/>
    </location>
</feature>
<dbReference type="InterPro" id="IPR031468">
    <property type="entry name" value="SMP_LBD"/>
</dbReference>
<proteinExistence type="predicted"/>
<dbReference type="GO" id="GO:0006869">
    <property type="term" value="P:lipid transport"/>
    <property type="evidence" value="ECO:0007669"/>
    <property type="project" value="UniProtKB-KW"/>
</dbReference>
<dbReference type="Pfam" id="PF00168">
    <property type="entry name" value="C2"/>
    <property type="match status" value="4"/>
</dbReference>
<sequence length="1705" mass="192733">MIFNHKEKLQEKETHEGLPKKLLVGTHSSSKDTNTKGHDTVTKNEEENHHNLPGSHLFHVPHDETSSSADDSHHHLHLGLKKAINIHGPSLNNSIIHGSSQNDTTTTTEGSDNVTDINNSKGKNDFLEIPKHRKHGGRRLISKRKSNSMDSPRATEVMDFTSDNITEKEKKKTKRRKSFSIRRSLEKVSRSNTNTISKSEDGTNKKKRKFNLGLRKSLDKSRRNSYGNSPATDTYSLDEESNIMVPATPKIVTQTIPDNPDSPSTPLNNINSNGTESIETSPFFERKLVRASVHVRSISDSQYDEDKHLMAKVNKKLKAPSPRKLEELEAARHKSHVESSEIKQSIPKFKKEYLKKINTIDKNKLYPWRHVAEFHADGKGHVNKKRARDIEAYIKGTFYNDVYINVSAVFVTCLFAWLFAYWNCSWLSLGIVFCFTAQIYNNEYRRFNRNIRDDLKRVTVKETLSSKLESTSWLNSFLKKFWIIFMPVMSTEVKNQLNIILATIDPGFGVDSMELTEFTLGSKAPSIDGIKTYTKYGGRKKFCMDLSIAFTPGDINDMTAKEISQRIEPRVVLSLKIKKGIVSKDLKVICENLNVSGIVRLLFEFSSVYPNIKVVSLQLLKPPQIDFVLKPLGGDTLGLDVMSAFPGFKDAVQSSINGTLGPMMYAPNKLDINIDELMCATQGNDAIGLLVITINSANSLKSSDFITNTVDPYIIFKLDKRVNEQIEIDPKTSIKSDTKTPVWNETYYLLINDLKQNLTMLMYDFNDVRTDTFIGEIEFNLMDLLEDPSLKSTTSTLVKNNKPRGNLNYSYTWYPIINTGDDKLFSTNKDAAHEHNADLDSLANERTATTTTTLGSAAFEEVGLDGNVNNANSEENNNNSFDKDADYAHSHQPESDTGICKLSLNSIRNLNTSVTATGRLNPSAVLSLDGKVLRKFRTLKRINEPSWGETYEFFVPSKQEAQLKLEVFHESSSSRSLICEYTAFLDDLISGSGKNADFYQGSPQGDIYMPIQWKPLQVEENSISNNAARTDIGAIRLFVKEVNVISHLDGIGDIDPYFKVYVNKKIMYVSKYHSDCSNPLFNTKVYLPIKSENQVITIELFDYQSVGKDRLVGTTQIAVSNLIKRDKNAGNYICDKIPGPLKKYFLENKDHITTNDYVNCSLIFIPVSKVFSPEEYESIVELEKDLKERRAKFEEKQLLLKNEMEKNPSDWEIVNIKDPFEEDEKALHKKVKMTLKELINCNSGILSFRVYDGKLSQPTAFLQILVDDVVYPAFTSLKAQNGKLIGEIGSVFIRDLSNSIITFRITKKFIVSEPADIINEMTLSTTDFLKAGYMKPITLDYEGNVFDMKFLYNPTIHPLPITESVEDTGYLDLDIISASNLIAADRSGTSDPYVLIFIDGLKMYKSKIVEKTLDPIWNESVKLYIPSRAHSTILIKLYDWDMVSSDDFLGETLLDVSKMEIEETTSWNLNLDTQGSIQLKATFAPQFAKPLLGMNGDIANNTPMRKENHRKRDVIKTPLGVVQGGIGGIFTVVAKTGEFIIDTMDGNIIKIIVHDDDREFSNGSRLTRSRKSSIFSRKMIHGDEDNESLNDGFGQPRYSGHFRRRIRSIGSKIGGNDHLQKFKDHGKGAVSEVNNDFKNFTGKLDDNTNFQRITGPGKQLGKHLGKDFQTMKDDAKNLKSKSLTDVRKHYGSMKFPHLHPEKYIR</sequence>
<keyword evidence="2" id="KW-0813">Transport</keyword>
<organism evidence="15 16">
    <name type="scientific">Henningerozyma blattae (strain ATCC 34711 / CBS 6284 / DSM 70876 / NBRC 10599 / NRRL Y-10934 / UCD 77-7)</name>
    <name type="common">Yeast</name>
    <name type="synonym">Tetrapisispora blattae</name>
    <dbReference type="NCBI Taxonomy" id="1071380"/>
    <lineage>
        <taxon>Eukaryota</taxon>
        <taxon>Fungi</taxon>
        <taxon>Dikarya</taxon>
        <taxon>Ascomycota</taxon>
        <taxon>Saccharomycotina</taxon>
        <taxon>Saccharomycetes</taxon>
        <taxon>Saccharomycetales</taxon>
        <taxon>Saccharomycetaceae</taxon>
        <taxon>Henningerozyma</taxon>
    </lineage>
</organism>
<keyword evidence="5" id="KW-0677">Repeat</keyword>
<dbReference type="PANTHER" id="PTHR46980:SF1">
    <property type="entry name" value="TRICALBIN-3"/>
    <property type="match status" value="1"/>
</dbReference>
<keyword evidence="3" id="KW-0597">Phosphoprotein</keyword>
<feature type="domain" description="SMP-LTD" evidence="14">
    <location>
        <begin position="467"/>
        <end position="675"/>
    </location>
</feature>
<evidence type="ECO:0000256" key="6">
    <source>
        <dbReference type="ARBA" id="ARBA00022824"/>
    </source>
</evidence>
<keyword evidence="4" id="KW-0812">Transmembrane</keyword>
<dbReference type="CDD" id="cd21678">
    <property type="entry name" value="SMP_TCB"/>
    <property type="match status" value="1"/>
</dbReference>
<comment type="subcellular location">
    <subcellularLocation>
        <location evidence="1">Endoplasmic reticulum membrane</location>
    </subcellularLocation>
</comment>
<dbReference type="KEGG" id="tbl:TBLA_0B06290"/>
<name>I2GZA1_HENB6</name>